<dbReference type="Gene3D" id="3.30.565.10">
    <property type="entry name" value="Histidine kinase-like ATPase, C-terminal domain"/>
    <property type="match status" value="1"/>
</dbReference>
<dbReference type="InterPro" id="IPR005467">
    <property type="entry name" value="His_kinase_dom"/>
</dbReference>
<dbReference type="InterPro" id="IPR036890">
    <property type="entry name" value="HATPase_C_sf"/>
</dbReference>
<evidence type="ECO:0000256" key="2">
    <source>
        <dbReference type="ARBA" id="ARBA00012438"/>
    </source>
</evidence>
<evidence type="ECO:0000313" key="7">
    <source>
        <dbReference type="EMBL" id="KJV23696.1"/>
    </source>
</evidence>
<keyword evidence="8" id="KW-1185">Reference proteome</keyword>
<dbReference type="PROSITE" id="PS50110">
    <property type="entry name" value="RESPONSE_REGULATORY"/>
    <property type="match status" value="1"/>
</dbReference>
<organism evidence="7 8">
    <name type="scientific">Luteibacter yeojuensis</name>
    <dbReference type="NCBI Taxonomy" id="345309"/>
    <lineage>
        <taxon>Bacteria</taxon>
        <taxon>Pseudomonadati</taxon>
        <taxon>Pseudomonadota</taxon>
        <taxon>Gammaproteobacteria</taxon>
        <taxon>Lysobacterales</taxon>
        <taxon>Rhodanobacteraceae</taxon>
        <taxon>Luteibacter</taxon>
    </lineage>
</organism>
<dbReference type="Proteomes" id="UP000033651">
    <property type="component" value="Unassembled WGS sequence"/>
</dbReference>
<dbReference type="PROSITE" id="PS50109">
    <property type="entry name" value="HIS_KIN"/>
    <property type="match status" value="1"/>
</dbReference>
<dbReference type="SUPFAM" id="SSF52172">
    <property type="entry name" value="CheY-like"/>
    <property type="match status" value="1"/>
</dbReference>
<gene>
    <name evidence="7" type="ORF">VI08_20605</name>
</gene>
<dbReference type="Pfam" id="PF02518">
    <property type="entry name" value="HATPase_c"/>
    <property type="match status" value="1"/>
</dbReference>
<evidence type="ECO:0000256" key="4">
    <source>
        <dbReference type="PROSITE-ProRule" id="PRU00169"/>
    </source>
</evidence>
<feature type="non-terminal residue" evidence="7">
    <location>
        <position position="1"/>
    </location>
</feature>
<dbReference type="PATRIC" id="fig|345309.4.peg.742"/>
<dbReference type="RefSeq" id="WP_045831525.1">
    <property type="nucleotide sequence ID" value="NZ_JZRB01000142.1"/>
</dbReference>
<evidence type="ECO:0000259" key="6">
    <source>
        <dbReference type="PROSITE" id="PS50110"/>
    </source>
</evidence>
<dbReference type="SUPFAM" id="SSF55874">
    <property type="entry name" value="ATPase domain of HSP90 chaperone/DNA topoisomerase II/histidine kinase"/>
    <property type="match status" value="1"/>
</dbReference>
<dbReference type="InterPro" id="IPR001789">
    <property type="entry name" value="Sig_transdc_resp-reg_receiver"/>
</dbReference>
<dbReference type="InterPro" id="IPR004358">
    <property type="entry name" value="Sig_transdc_His_kin-like_C"/>
</dbReference>
<protein>
    <recommendedName>
        <fullName evidence="2">histidine kinase</fullName>
        <ecNumber evidence="2">2.7.13.3</ecNumber>
    </recommendedName>
</protein>
<feature type="domain" description="Histidine kinase" evidence="5">
    <location>
        <begin position="1"/>
        <end position="53"/>
    </location>
</feature>
<evidence type="ECO:0000256" key="1">
    <source>
        <dbReference type="ARBA" id="ARBA00000085"/>
    </source>
</evidence>
<accession>A0A0F3JXR9</accession>
<dbReference type="InterPro" id="IPR011006">
    <property type="entry name" value="CheY-like_superfamily"/>
</dbReference>
<dbReference type="InterPro" id="IPR003594">
    <property type="entry name" value="HATPase_dom"/>
</dbReference>
<sequence length="197" mass="20503">AFDPFFTTKPAGQGTGLGLSMIFGFVRQSGGSVDIESEPGQGTTVSVVLPINDGPADDELVPEEDSGLSDKPVASTVFVVDDEPTVRLLVTSLLEDAGHTVIEAGDSAGGLRVLQSDARIDLLVTDVGLPGGMDGKAMVAMARHHRPRLSVLFITGFADAFDGAELSGPGWSVLMKPFSIDDFRSAVDSLLAGRATE</sequence>
<feature type="modified residue" description="4-aspartylphosphate" evidence="4">
    <location>
        <position position="126"/>
    </location>
</feature>
<reference evidence="7 8" key="1">
    <citation type="submission" date="2015-03" db="EMBL/GenBank/DDBJ databases">
        <title>Draft genome sequence of Luteibacter yeojuensis strain SU11.</title>
        <authorList>
            <person name="Sulaiman J."/>
            <person name="Priya K."/>
            <person name="Chan K.-G."/>
        </authorList>
    </citation>
    <scope>NUCLEOTIDE SEQUENCE [LARGE SCALE GENOMIC DNA]</scope>
    <source>
        <strain evidence="7 8">SU11</strain>
    </source>
</reference>
<name>A0A0F3JXR9_9GAMM</name>
<evidence type="ECO:0000313" key="8">
    <source>
        <dbReference type="Proteomes" id="UP000033651"/>
    </source>
</evidence>
<dbReference type="SMART" id="SM00448">
    <property type="entry name" value="REC"/>
    <property type="match status" value="1"/>
</dbReference>
<dbReference type="Gene3D" id="3.40.50.2300">
    <property type="match status" value="1"/>
</dbReference>
<dbReference type="PANTHER" id="PTHR43547:SF2">
    <property type="entry name" value="HYBRID SIGNAL TRANSDUCTION HISTIDINE KINASE C"/>
    <property type="match status" value="1"/>
</dbReference>
<dbReference type="EC" id="2.7.13.3" evidence="2"/>
<dbReference type="OrthoDB" id="9770473at2"/>
<feature type="domain" description="Response regulatory" evidence="6">
    <location>
        <begin position="76"/>
        <end position="191"/>
    </location>
</feature>
<dbReference type="PANTHER" id="PTHR43547">
    <property type="entry name" value="TWO-COMPONENT HISTIDINE KINASE"/>
    <property type="match status" value="1"/>
</dbReference>
<evidence type="ECO:0000256" key="3">
    <source>
        <dbReference type="ARBA" id="ARBA00022553"/>
    </source>
</evidence>
<keyword evidence="3 4" id="KW-0597">Phosphoprotein</keyword>
<dbReference type="Pfam" id="PF00072">
    <property type="entry name" value="Response_reg"/>
    <property type="match status" value="1"/>
</dbReference>
<dbReference type="PRINTS" id="PR00344">
    <property type="entry name" value="BCTRLSENSOR"/>
</dbReference>
<evidence type="ECO:0000259" key="5">
    <source>
        <dbReference type="PROSITE" id="PS50109"/>
    </source>
</evidence>
<comment type="caution">
    <text evidence="7">The sequence shown here is derived from an EMBL/GenBank/DDBJ whole genome shotgun (WGS) entry which is preliminary data.</text>
</comment>
<comment type="catalytic activity">
    <reaction evidence="1">
        <text>ATP + protein L-histidine = ADP + protein N-phospho-L-histidine.</text>
        <dbReference type="EC" id="2.7.13.3"/>
    </reaction>
</comment>
<dbReference type="GO" id="GO:0000155">
    <property type="term" value="F:phosphorelay sensor kinase activity"/>
    <property type="evidence" value="ECO:0007669"/>
    <property type="project" value="TreeGrafter"/>
</dbReference>
<dbReference type="EMBL" id="JZRB01000142">
    <property type="protein sequence ID" value="KJV23696.1"/>
    <property type="molecule type" value="Genomic_DNA"/>
</dbReference>
<proteinExistence type="predicted"/>
<dbReference type="AlphaFoldDB" id="A0A0F3JXR9"/>